<dbReference type="InterPro" id="IPR011990">
    <property type="entry name" value="TPR-like_helical_dom_sf"/>
</dbReference>
<protein>
    <submittedName>
        <fullName evidence="7">Putative CXXCH cytochrome family protein</fullName>
    </submittedName>
</protein>
<dbReference type="PANTHER" id="PTHR35038:SF8">
    <property type="entry name" value="C-TYPE POLYHEME CYTOCHROME OMCC"/>
    <property type="match status" value="1"/>
</dbReference>
<dbReference type="InterPro" id="IPR016024">
    <property type="entry name" value="ARM-type_fold"/>
</dbReference>
<dbReference type="SUPFAM" id="SSF48371">
    <property type="entry name" value="ARM repeat"/>
    <property type="match status" value="1"/>
</dbReference>
<proteinExistence type="predicted"/>
<dbReference type="InterPro" id="IPR051829">
    <property type="entry name" value="Multiheme_Cytochr_ET"/>
</dbReference>
<evidence type="ECO:0000256" key="1">
    <source>
        <dbReference type="ARBA" id="ARBA00022729"/>
    </source>
</evidence>
<dbReference type="RefSeq" id="WP_184590595.1">
    <property type="nucleotide sequence ID" value="NZ_JACHLI010000011.1"/>
</dbReference>
<evidence type="ECO:0000256" key="2">
    <source>
        <dbReference type="PROSITE-ProRule" id="PRU00339"/>
    </source>
</evidence>
<evidence type="ECO:0000313" key="7">
    <source>
        <dbReference type="EMBL" id="MBB4864370.1"/>
    </source>
</evidence>
<dbReference type="SUPFAM" id="SSF48452">
    <property type="entry name" value="TPR-like"/>
    <property type="match status" value="1"/>
</dbReference>
<keyword evidence="4" id="KW-0472">Membrane</keyword>
<organism evidence="7 8">
    <name type="scientific">Pseudomonas nitroreducens</name>
    <dbReference type="NCBI Taxonomy" id="46680"/>
    <lineage>
        <taxon>Bacteria</taxon>
        <taxon>Pseudomonadati</taxon>
        <taxon>Pseudomonadota</taxon>
        <taxon>Gammaproteobacteria</taxon>
        <taxon>Pseudomonadales</taxon>
        <taxon>Pseudomonadaceae</taxon>
        <taxon>Pseudomonas</taxon>
    </lineage>
</organism>
<feature type="transmembrane region" description="Helical" evidence="4">
    <location>
        <begin position="27"/>
        <end position="46"/>
    </location>
</feature>
<dbReference type="Proteomes" id="UP000566995">
    <property type="component" value="Unassembled WGS sequence"/>
</dbReference>
<evidence type="ECO:0000259" key="5">
    <source>
        <dbReference type="Pfam" id="PF09699"/>
    </source>
</evidence>
<feature type="region of interest" description="Disordered" evidence="3">
    <location>
        <begin position="1"/>
        <end position="21"/>
    </location>
</feature>
<dbReference type="Gene3D" id="1.25.10.10">
    <property type="entry name" value="Leucine-rich Repeat Variant"/>
    <property type="match status" value="1"/>
</dbReference>
<reference evidence="7 8" key="1">
    <citation type="submission" date="2020-08" db="EMBL/GenBank/DDBJ databases">
        <title>Functional genomics of gut bacteria from endangered species of beetles.</title>
        <authorList>
            <person name="Carlos-Shanley C."/>
        </authorList>
    </citation>
    <scope>NUCLEOTIDE SEQUENCE [LARGE SCALE GENOMIC DNA]</scope>
    <source>
        <strain evidence="7 8">S00179</strain>
    </source>
</reference>
<keyword evidence="1" id="KW-0732">Signal</keyword>
<dbReference type="InterPro" id="IPR023155">
    <property type="entry name" value="Cyt_c-552/4"/>
</dbReference>
<keyword evidence="4" id="KW-0812">Transmembrane</keyword>
<dbReference type="EMBL" id="JACHLI010000011">
    <property type="protein sequence ID" value="MBB4864370.1"/>
    <property type="molecule type" value="Genomic_DNA"/>
</dbReference>
<feature type="repeat" description="TPR" evidence="2">
    <location>
        <begin position="697"/>
        <end position="730"/>
    </location>
</feature>
<dbReference type="InterPro" id="IPR011989">
    <property type="entry name" value="ARM-like"/>
</dbReference>
<dbReference type="Pfam" id="PF14561">
    <property type="entry name" value="TPR_20"/>
    <property type="match status" value="1"/>
</dbReference>
<dbReference type="AlphaFoldDB" id="A0A7W7KK91"/>
<gene>
    <name evidence="7" type="ORF">HNP46_003234</name>
</gene>
<feature type="domain" description="Cytochrome c-552/4" evidence="6">
    <location>
        <begin position="85"/>
        <end position="109"/>
    </location>
</feature>
<keyword evidence="2" id="KW-0802">TPR repeat</keyword>
<evidence type="ECO:0000256" key="4">
    <source>
        <dbReference type="SAM" id="Phobius"/>
    </source>
</evidence>
<dbReference type="InterPro" id="IPR010177">
    <property type="entry name" value="Paired_CXXCH_1"/>
</dbReference>
<sequence>MPNKNRKARPTPAATAAPERVRPRRTWLAVLVGALLLATLGAWIWVEQDSGAKLPAGHPPIAEGKAAAAAQTPTASAPVLVDEQQCQGCHQAQTKDWQGSHHQQAMKPASEGHVLGDFDNVTFKGDTETTRFFRKDGEYWVNTPGADGKPADFKVAYTFGFEPLQQYLIDYPDKTGGPGGRLQALGVAWDSRKHRWFQLMPGQRIDFKDELHWTRPAQNANFMCIECHTTGFKRNYDAQTDSFASHWNSLGVGCQACHGPASRHLEWAQKPDRSQDKGFEVPLQNASQATIVETCARCHARRAPLADGFQNDHRFMDDYLPSTLTRELYEIDGKIKDEVFEWGSFTQSRMFAKGVQCTDCHNPHSGELKAPGNGVCLQCHNTAGKAVRPQIDGKGLQAKNYDSPEHTHHQPGTPGAQCTSCHMPGRYYMVNDYRHDHGFTLPNPQHARRIGAPDACQACHRDMPAKQLGSTFRDWFANELPARANASSNPAPRYDDTLSKARNGQPGASRALHLLLATPDLPAIRRATLLAELPSYPSPRSLELVALGLRDSDPLVRNTAVEALAPLAAPAQQLALLLPLLDDPIRAVRIAAAWQLAQLPPPVRAGIAGPLQRGLAEYEQVQHDLAERAEANLNLAQLYQLTGRDEQVEPALRDAIQRNPDFLPAKVTLIQWLEANDRTGEARQLLDESLRLHAGSGLLHHVNGLALVRAGQRPQALRELREAVRLSPDDDQFRYVLAIALHDSGDSDGACHELEQLLQRHPANRAARLALLDYLRETGQFQKVQQLTAELEQQNPDDPALKRE</sequence>
<dbReference type="SUPFAM" id="SSF48695">
    <property type="entry name" value="Multiheme cytochromes"/>
    <property type="match status" value="1"/>
</dbReference>
<evidence type="ECO:0000256" key="3">
    <source>
        <dbReference type="SAM" id="MobiDB-lite"/>
    </source>
</evidence>
<dbReference type="InterPro" id="IPR036280">
    <property type="entry name" value="Multihaem_cyt_sf"/>
</dbReference>
<dbReference type="GO" id="GO:0016491">
    <property type="term" value="F:oxidoreductase activity"/>
    <property type="evidence" value="ECO:0007669"/>
    <property type="project" value="TreeGrafter"/>
</dbReference>
<keyword evidence="4" id="KW-1133">Transmembrane helix</keyword>
<name>A0A7W7KK91_PSENT</name>
<feature type="domain" description="Doubled CXXCH motif" evidence="5">
    <location>
        <begin position="351"/>
        <end position="383"/>
    </location>
</feature>
<dbReference type="PANTHER" id="PTHR35038">
    <property type="entry name" value="DISSIMILATORY SULFITE REDUCTASE SIRA"/>
    <property type="match status" value="1"/>
</dbReference>
<dbReference type="InterPro" id="IPR019734">
    <property type="entry name" value="TPR_rpt"/>
</dbReference>
<dbReference type="Pfam" id="PF13435">
    <property type="entry name" value="Cytochrome_C554"/>
    <property type="match status" value="2"/>
</dbReference>
<feature type="domain" description="Cytochrome c-552/4" evidence="6">
    <location>
        <begin position="218"/>
        <end position="259"/>
    </location>
</feature>
<dbReference type="PROSITE" id="PS50005">
    <property type="entry name" value="TPR"/>
    <property type="match status" value="1"/>
</dbReference>
<comment type="caution">
    <text evidence="7">The sequence shown here is derived from an EMBL/GenBank/DDBJ whole genome shotgun (WGS) entry which is preliminary data.</text>
</comment>
<dbReference type="Pfam" id="PF09699">
    <property type="entry name" value="Paired_CXXCH_1"/>
    <property type="match status" value="1"/>
</dbReference>
<accession>A0A7W7KK91</accession>
<evidence type="ECO:0000259" key="6">
    <source>
        <dbReference type="Pfam" id="PF13435"/>
    </source>
</evidence>
<evidence type="ECO:0000313" key="8">
    <source>
        <dbReference type="Proteomes" id="UP000566995"/>
    </source>
</evidence>
<dbReference type="Gene3D" id="1.10.1130.10">
    <property type="entry name" value="Flavocytochrome C3, Chain A"/>
    <property type="match status" value="1"/>
</dbReference>
<dbReference type="Gene3D" id="1.25.40.10">
    <property type="entry name" value="Tetratricopeptide repeat domain"/>
    <property type="match status" value="1"/>
</dbReference>